<feature type="transmembrane region" description="Helical" evidence="8">
    <location>
        <begin position="413"/>
        <end position="436"/>
    </location>
</feature>
<dbReference type="Gene3D" id="1.10.3430.10">
    <property type="entry name" value="Ammonium transporter AmtB like domains"/>
    <property type="match status" value="1"/>
</dbReference>
<dbReference type="Proteomes" id="UP001142055">
    <property type="component" value="Chromosome 1"/>
</dbReference>
<keyword evidence="7" id="KW-0924">Ammonia transport</keyword>
<dbReference type="Pfam" id="PF00909">
    <property type="entry name" value="Ammonium_transp"/>
    <property type="match status" value="1"/>
</dbReference>
<gene>
    <name evidence="10" type="ORF">RDWZM_003230</name>
</gene>
<evidence type="ECO:0000256" key="3">
    <source>
        <dbReference type="ARBA" id="ARBA00022448"/>
    </source>
</evidence>
<dbReference type="FunFam" id="1.10.3430.10:FF:000008">
    <property type="entry name" value="Ammonium transporter"/>
    <property type="match status" value="1"/>
</dbReference>
<dbReference type="InterPro" id="IPR029020">
    <property type="entry name" value="Ammonium/urea_transptr"/>
</dbReference>
<evidence type="ECO:0000256" key="8">
    <source>
        <dbReference type="SAM" id="Phobius"/>
    </source>
</evidence>
<feature type="transmembrane region" description="Helical" evidence="8">
    <location>
        <begin position="23"/>
        <end position="43"/>
    </location>
</feature>
<protein>
    <recommendedName>
        <fullName evidence="9">Ammonium transporter AmtB-like domain-containing protein</fullName>
    </recommendedName>
</protein>
<evidence type="ECO:0000256" key="2">
    <source>
        <dbReference type="ARBA" id="ARBA00005887"/>
    </source>
</evidence>
<name>A0A9Q0MF04_BLOTA</name>
<dbReference type="GO" id="GO:0097272">
    <property type="term" value="P:ammonium homeostasis"/>
    <property type="evidence" value="ECO:0007669"/>
    <property type="project" value="TreeGrafter"/>
</dbReference>
<dbReference type="PANTHER" id="PTHR11730:SF58">
    <property type="entry name" value="AMMONIUM TRANSPORTER"/>
    <property type="match status" value="1"/>
</dbReference>
<comment type="similarity">
    <text evidence="2">Belongs to the ammonia transporter channel (TC 1.A.11.2) family.</text>
</comment>
<feature type="transmembrane region" description="Helical" evidence="8">
    <location>
        <begin position="162"/>
        <end position="182"/>
    </location>
</feature>
<dbReference type="OrthoDB" id="534912at2759"/>
<comment type="subcellular location">
    <subcellularLocation>
        <location evidence="1">Membrane</location>
        <topology evidence="1">Multi-pass membrane protein</topology>
    </subcellularLocation>
</comment>
<evidence type="ECO:0000256" key="6">
    <source>
        <dbReference type="ARBA" id="ARBA00023136"/>
    </source>
</evidence>
<feature type="transmembrane region" description="Helical" evidence="8">
    <location>
        <begin position="202"/>
        <end position="220"/>
    </location>
</feature>
<keyword evidence="4 8" id="KW-0812">Transmembrane</keyword>
<evidence type="ECO:0000259" key="9">
    <source>
        <dbReference type="Pfam" id="PF00909"/>
    </source>
</evidence>
<dbReference type="PANTHER" id="PTHR11730">
    <property type="entry name" value="AMMONIUM TRANSPORTER"/>
    <property type="match status" value="1"/>
</dbReference>
<keyword evidence="5 8" id="KW-1133">Transmembrane helix</keyword>
<evidence type="ECO:0000256" key="4">
    <source>
        <dbReference type="ARBA" id="ARBA00022692"/>
    </source>
</evidence>
<proteinExistence type="inferred from homology"/>
<feature type="transmembrane region" description="Helical" evidence="8">
    <location>
        <begin position="241"/>
        <end position="259"/>
    </location>
</feature>
<dbReference type="EMBL" id="JAPWDV010000001">
    <property type="protein sequence ID" value="KAJ6224685.1"/>
    <property type="molecule type" value="Genomic_DNA"/>
</dbReference>
<evidence type="ECO:0000256" key="1">
    <source>
        <dbReference type="ARBA" id="ARBA00004141"/>
    </source>
</evidence>
<evidence type="ECO:0000313" key="10">
    <source>
        <dbReference type="EMBL" id="KAJ6224685.1"/>
    </source>
</evidence>
<evidence type="ECO:0000256" key="7">
    <source>
        <dbReference type="ARBA" id="ARBA00023177"/>
    </source>
</evidence>
<accession>A0A9Q0MF04</accession>
<feature type="domain" description="Ammonium transporter AmtB-like" evidence="9">
    <location>
        <begin position="25"/>
        <end position="457"/>
    </location>
</feature>
<reference evidence="10" key="1">
    <citation type="submission" date="2022-12" db="EMBL/GenBank/DDBJ databases">
        <title>Genome assemblies of Blomia tropicalis.</title>
        <authorList>
            <person name="Cui Y."/>
        </authorList>
    </citation>
    <scope>NUCLEOTIDE SEQUENCE</scope>
    <source>
        <tissue evidence="10">Adult mites</tissue>
    </source>
</reference>
<dbReference type="AlphaFoldDB" id="A0A9Q0MF04"/>
<organism evidence="10 11">
    <name type="scientific">Blomia tropicalis</name>
    <name type="common">Mite</name>
    <dbReference type="NCBI Taxonomy" id="40697"/>
    <lineage>
        <taxon>Eukaryota</taxon>
        <taxon>Metazoa</taxon>
        <taxon>Ecdysozoa</taxon>
        <taxon>Arthropoda</taxon>
        <taxon>Chelicerata</taxon>
        <taxon>Arachnida</taxon>
        <taxon>Acari</taxon>
        <taxon>Acariformes</taxon>
        <taxon>Sarcoptiformes</taxon>
        <taxon>Astigmata</taxon>
        <taxon>Glycyphagoidea</taxon>
        <taxon>Echimyopodidae</taxon>
        <taxon>Blomia</taxon>
    </lineage>
</organism>
<dbReference type="SUPFAM" id="SSF111352">
    <property type="entry name" value="Ammonium transporter"/>
    <property type="match status" value="1"/>
</dbReference>
<comment type="caution">
    <text evidence="10">The sequence shown here is derived from an EMBL/GenBank/DDBJ whole genome shotgun (WGS) entry which is preliminary data.</text>
</comment>
<keyword evidence="3" id="KW-0813">Transport</keyword>
<evidence type="ECO:0000313" key="11">
    <source>
        <dbReference type="Proteomes" id="UP001142055"/>
    </source>
</evidence>
<dbReference type="GO" id="GO:0008519">
    <property type="term" value="F:ammonium channel activity"/>
    <property type="evidence" value="ECO:0007669"/>
    <property type="project" value="InterPro"/>
</dbReference>
<dbReference type="GO" id="GO:0005886">
    <property type="term" value="C:plasma membrane"/>
    <property type="evidence" value="ECO:0007669"/>
    <property type="project" value="TreeGrafter"/>
</dbReference>
<feature type="transmembrane region" description="Helical" evidence="8">
    <location>
        <begin position="271"/>
        <end position="294"/>
    </location>
</feature>
<feature type="transmembrane region" description="Helical" evidence="8">
    <location>
        <begin position="360"/>
        <end position="378"/>
    </location>
</feature>
<feature type="transmembrane region" description="Helical" evidence="8">
    <location>
        <begin position="306"/>
        <end position="325"/>
    </location>
</feature>
<dbReference type="InterPro" id="IPR024041">
    <property type="entry name" value="NH4_transpt_AmtB-like_dom"/>
</dbReference>
<evidence type="ECO:0000256" key="5">
    <source>
        <dbReference type="ARBA" id="ARBA00022989"/>
    </source>
</evidence>
<sequence length="623" mass="69074">MIESFATMAPDHTNEGDGLENDICFILTSAFLIFTMQTGYGLLESGTVSRKNEVNILLKNAINIVCGSLAFWSYGFAFSSRETDISSFKNQTVTSSTGNNPMDTTYHSTFFRSNILTPERMFIRVTNSEQIGTTYAEMAFQLAYATTCTAIISGAMAERCRFLSYFIFSFFSNILFCLPARWTMFNGWLSHYGAIDIGGSGTVHLVGGCAGLLAALLLGPRLGRFDADRKFRQVPMGNPTNAVHGIILLWWGWLGYSAGSSFGVAGDKWKYAARSSVATIMSSMAGGAFGMIWSALTLNGLQDIKIISYSILAGLVAISGGSPIITPIYSIITGVIGALLTMIAITLVERLNIDDPTDSFSVHAVAGAWGLVAIGLFSDSDSVIHYKHGYMVNITVSEKDVTELRESLLLCQLFAIAIFVIWSLIASAILLLPIYFTIGLRMSLQEEILGPDYVEHGLIHDGNRLLLDVVKHKIRLVYNVGLNEAQVSGPLNHHYAEQQRLRQLRKRSLTPSPVVPTEEVLPKFRTIYAEERMQNKHGRYYHYHERKRLPIRTILDSNREKSNATNFSGRFRVMATTTSGTSRQPRCLSSSASVWTTRESIPYRSNVRSNQRMFQTTMAPIID</sequence>
<keyword evidence="6 8" id="KW-0472">Membrane</keyword>
<keyword evidence="11" id="KW-1185">Reference proteome</keyword>
<feature type="transmembrane region" description="Helical" evidence="8">
    <location>
        <begin position="331"/>
        <end position="348"/>
    </location>
</feature>